<dbReference type="Pfam" id="PF04122">
    <property type="entry name" value="CW_binding_2"/>
    <property type="match status" value="3"/>
</dbReference>
<dbReference type="Gene3D" id="3.40.50.12090">
    <property type="match status" value="2"/>
</dbReference>
<organism evidence="1 2">
    <name type="scientific">Paramicrobacterium humi</name>
    <dbReference type="NCBI Taxonomy" id="640635"/>
    <lineage>
        <taxon>Bacteria</taxon>
        <taxon>Bacillati</taxon>
        <taxon>Actinomycetota</taxon>
        <taxon>Actinomycetes</taxon>
        <taxon>Micrococcales</taxon>
        <taxon>Microbacteriaceae</taxon>
        <taxon>Paramicrobacterium</taxon>
    </lineage>
</organism>
<dbReference type="PANTHER" id="PTHR30032">
    <property type="entry name" value="N-ACETYLMURAMOYL-L-ALANINE AMIDASE-RELATED"/>
    <property type="match status" value="1"/>
</dbReference>
<evidence type="ECO:0000313" key="1">
    <source>
        <dbReference type="EMBL" id="SEB36956.1"/>
    </source>
</evidence>
<sequence length="754" mass="79096">MAATVISVLPFTQDEANAATFSAGRIIDDAIFFDSSSMTESEIQSFLNSKVSTCKSGYTCLKSYKESTKSRASDKYCSAYTGGSNESAARIIYKVARACGMNPQVLLVTLQKEQGLVTSTAPTAGKYRIAMGYACPDTAACDTKYYGFSNQVYNAARQLHRYTVDSYFSWFPVGKTVGVQYHPNASCGKKSVYIETKATAALYYYTPYTPNTAALNAGYGTGDTCSSYGNRNFFNYFNAWFGSTWTNDGVAPQLAGIYTSQYSELGKPQGNPIRYADGGVAQAFERGWAYWSKATGAHYSQDQILTSYTTLKGPEGVLGYPTGDVKNETGGGLSQQFQKGALYWSPGNSIHRLSGQILKSYLALGGPSGKLGYPVDAESSLGTGMSMQPFVKGALYYSTKLGIHFMSAQIKTEYDKLGGVKSALGFPTDSTRSFKNGMSGQTFQSGSLYWSSAHGPVVTTRHYGADRYATGASVSRSTAQTKGKVYIATGANYPDALGAAALAGKNDASLLLVTRTSVPGTVASELKRLAPSQIVIVGGTGVVSSAVEKSLKSYAPVSRISGSDRFETSRNTAKQFGAAGAQTAFISTGWDFPDALTAGSAAGSLGAPVILVDGKKSALDAKTSQVLKTLKVQNIVIVGGTGVVSSGISSALSKSGYGVSRLSGADRYATAAAINSKYFPTADAAYFATGTDFADALTGSAAAGADGAPLYITTKSCIPASNKNAITKQSPTTVRLLGGPAVVGDQVGRLEICG</sequence>
<evidence type="ECO:0000313" key="2">
    <source>
        <dbReference type="Proteomes" id="UP000199183"/>
    </source>
</evidence>
<dbReference type="STRING" id="640635.SAMN04489806_0219"/>
<gene>
    <name evidence="1" type="ORF">SAMN04489806_0219</name>
</gene>
<reference evidence="1 2" key="1">
    <citation type="submission" date="2016-10" db="EMBL/GenBank/DDBJ databases">
        <authorList>
            <person name="de Groot N.N."/>
        </authorList>
    </citation>
    <scope>NUCLEOTIDE SEQUENCE [LARGE SCALE GENOMIC DNA]</scope>
    <source>
        <strain evidence="1 2">DSM 21799</strain>
    </source>
</reference>
<dbReference type="AlphaFoldDB" id="A0A1H4ITI4"/>
<dbReference type="Pfam" id="PF08310">
    <property type="entry name" value="LGFP"/>
    <property type="match status" value="3"/>
</dbReference>
<name>A0A1H4ITI4_9MICO</name>
<dbReference type="InterPro" id="IPR013207">
    <property type="entry name" value="LGFP"/>
</dbReference>
<dbReference type="InterPro" id="IPR051922">
    <property type="entry name" value="Bact_Sporulation_Assoc"/>
</dbReference>
<dbReference type="Proteomes" id="UP000199183">
    <property type="component" value="Unassembled WGS sequence"/>
</dbReference>
<keyword evidence="2" id="KW-1185">Reference proteome</keyword>
<proteinExistence type="predicted"/>
<dbReference type="PANTHER" id="PTHR30032:SF8">
    <property type="entry name" value="GERMINATION-SPECIFIC N-ACETYLMURAMOYL-L-ALANINE AMIDASE"/>
    <property type="match status" value="1"/>
</dbReference>
<dbReference type="InterPro" id="IPR007253">
    <property type="entry name" value="Cell_wall-bd_2"/>
</dbReference>
<dbReference type="EMBL" id="FNRY01000001">
    <property type="protein sequence ID" value="SEB36956.1"/>
    <property type="molecule type" value="Genomic_DNA"/>
</dbReference>
<accession>A0A1H4ITI4</accession>
<protein>
    <submittedName>
        <fullName evidence="1">LGFP repeat-containing protein</fullName>
    </submittedName>
</protein>